<evidence type="ECO:0000256" key="2">
    <source>
        <dbReference type="ARBA" id="ARBA00022448"/>
    </source>
</evidence>
<feature type="transmembrane region" description="Helical" evidence="8">
    <location>
        <begin position="989"/>
        <end position="1015"/>
    </location>
</feature>
<dbReference type="InterPro" id="IPR027463">
    <property type="entry name" value="AcrB_DN_DC_subdom"/>
</dbReference>
<dbReference type="Gene3D" id="1.20.1640.10">
    <property type="entry name" value="Multidrug efflux transporter AcrB transmembrane domain"/>
    <property type="match status" value="2"/>
</dbReference>
<dbReference type="InterPro" id="IPR001036">
    <property type="entry name" value="Acrflvin-R"/>
</dbReference>
<dbReference type="GO" id="GO:0005886">
    <property type="term" value="C:plasma membrane"/>
    <property type="evidence" value="ECO:0007669"/>
    <property type="project" value="UniProtKB-SubCell"/>
</dbReference>
<dbReference type="Proteomes" id="UP000198145">
    <property type="component" value="Unassembled WGS sequence"/>
</dbReference>
<name>A0A246F9P0_PSENT</name>
<dbReference type="STRING" id="46680.GCA_000807755_00410"/>
<gene>
    <name evidence="9" type="ORF">CEG18_09140</name>
</gene>
<feature type="transmembrane region" description="Helical" evidence="8">
    <location>
        <begin position="434"/>
        <end position="458"/>
    </location>
</feature>
<feature type="transmembrane region" description="Helical" evidence="8">
    <location>
        <begin position="911"/>
        <end position="936"/>
    </location>
</feature>
<dbReference type="eggNOG" id="COG0841">
    <property type="taxonomic scope" value="Bacteria"/>
</dbReference>
<dbReference type="PANTHER" id="PTHR32063">
    <property type="match status" value="1"/>
</dbReference>
<keyword evidence="3" id="KW-1003">Cell membrane</keyword>
<evidence type="ECO:0000256" key="7">
    <source>
        <dbReference type="ARBA" id="ARBA00023136"/>
    </source>
</evidence>
<dbReference type="AlphaFoldDB" id="A0A246F9P0"/>
<comment type="caution">
    <text evidence="9">The sequence shown here is derived from an EMBL/GenBank/DDBJ whole genome shotgun (WGS) entry which is preliminary data.</text>
</comment>
<dbReference type="PANTHER" id="PTHR32063:SF34">
    <property type="entry name" value="MULTIDRUG RESISTANCE PROTEIN MDTC"/>
    <property type="match status" value="1"/>
</dbReference>
<evidence type="ECO:0000256" key="1">
    <source>
        <dbReference type="ARBA" id="ARBA00004429"/>
    </source>
</evidence>
<reference evidence="9 10" key="1">
    <citation type="submission" date="2017-06" db="EMBL/GenBank/DDBJ databases">
        <title>Draft genome of Pseudomonas nitroreducens DF05.</title>
        <authorList>
            <person name="Iyer R."/>
        </authorList>
    </citation>
    <scope>NUCLEOTIDE SEQUENCE [LARGE SCALE GENOMIC DNA]</scope>
    <source>
        <strain evidence="9 10">DF05</strain>
    </source>
</reference>
<dbReference type="Gene3D" id="3.30.2090.10">
    <property type="entry name" value="Multidrug efflux transporter AcrB TolC docking domain, DN and DC subdomains"/>
    <property type="match status" value="2"/>
</dbReference>
<dbReference type="FunFam" id="1.20.1640.10:FF:000001">
    <property type="entry name" value="Efflux pump membrane transporter"/>
    <property type="match status" value="1"/>
</dbReference>
<evidence type="ECO:0000256" key="3">
    <source>
        <dbReference type="ARBA" id="ARBA00022475"/>
    </source>
</evidence>
<feature type="transmembrane region" description="Helical" evidence="8">
    <location>
        <begin position="859"/>
        <end position="878"/>
    </location>
</feature>
<evidence type="ECO:0000256" key="4">
    <source>
        <dbReference type="ARBA" id="ARBA00022519"/>
    </source>
</evidence>
<feature type="transmembrane region" description="Helical" evidence="8">
    <location>
        <begin position="363"/>
        <end position="387"/>
    </location>
</feature>
<evidence type="ECO:0000256" key="6">
    <source>
        <dbReference type="ARBA" id="ARBA00022989"/>
    </source>
</evidence>
<dbReference type="Pfam" id="PF00873">
    <property type="entry name" value="ACR_tran"/>
    <property type="match status" value="1"/>
</dbReference>
<dbReference type="PRINTS" id="PR00702">
    <property type="entry name" value="ACRIFLAVINRP"/>
</dbReference>
<organism evidence="9 10">
    <name type="scientific">Pseudomonas nitroreducens</name>
    <dbReference type="NCBI Taxonomy" id="46680"/>
    <lineage>
        <taxon>Bacteria</taxon>
        <taxon>Pseudomonadati</taxon>
        <taxon>Pseudomonadota</taxon>
        <taxon>Gammaproteobacteria</taxon>
        <taxon>Pseudomonadales</taxon>
        <taxon>Pseudomonadaceae</taxon>
        <taxon>Pseudomonas</taxon>
    </lineage>
</organism>
<evidence type="ECO:0000313" key="9">
    <source>
        <dbReference type="EMBL" id="OWP51026.1"/>
    </source>
</evidence>
<keyword evidence="7 8" id="KW-0472">Membrane</keyword>
<proteinExistence type="predicted"/>
<dbReference type="SUPFAM" id="SSF82693">
    <property type="entry name" value="Multidrug efflux transporter AcrB pore domain, PN1, PN2, PC1 and PC2 subdomains"/>
    <property type="match status" value="4"/>
</dbReference>
<keyword evidence="5 8" id="KW-0812">Transmembrane</keyword>
<keyword evidence="6 8" id="KW-1133">Transmembrane helix</keyword>
<accession>A0A246F9P0</accession>
<comment type="subcellular location">
    <subcellularLocation>
        <location evidence="1">Cell inner membrane</location>
        <topology evidence="1">Multi-pass membrane protein</topology>
    </subcellularLocation>
</comment>
<protein>
    <submittedName>
        <fullName evidence="9">Multidrug transporter subunit MdtC</fullName>
    </submittedName>
</protein>
<evidence type="ECO:0000256" key="8">
    <source>
        <dbReference type="SAM" id="Phobius"/>
    </source>
</evidence>
<evidence type="ECO:0000313" key="10">
    <source>
        <dbReference type="Proteomes" id="UP000198145"/>
    </source>
</evidence>
<dbReference type="RefSeq" id="WP_088417216.1">
    <property type="nucleotide sequence ID" value="NZ_NJBA01000003.1"/>
</dbReference>
<dbReference type="Gene3D" id="3.30.70.1430">
    <property type="entry name" value="Multidrug efflux transporter AcrB pore domain"/>
    <property type="match status" value="2"/>
</dbReference>
<feature type="transmembrane region" description="Helical" evidence="8">
    <location>
        <begin position="470"/>
        <end position="493"/>
    </location>
</feature>
<dbReference type="EMBL" id="NJBA01000003">
    <property type="protein sequence ID" value="OWP51026.1"/>
    <property type="molecule type" value="Genomic_DNA"/>
</dbReference>
<dbReference type="Gene3D" id="3.30.70.1440">
    <property type="entry name" value="Multidrug efflux transporter AcrB pore domain"/>
    <property type="match status" value="1"/>
</dbReference>
<feature type="transmembrane region" description="Helical" evidence="8">
    <location>
        <begin position="957"/>
        <end position="977"/>
    </location>
</feature>
<dbReference type="SUPFAM" id="SSF82866">
    <property type="entry name" value="Multidrug efflux transporter AcrB transmembrane domain"/>
    <property type="match status" value="2"/>
</dbReference>
<sequence length="1038" mass="112342">MGGLSRLFILRPVATCLLTLALMLAGALSFSLLPVAPLPNVDFPTILVQASLPGASPETMASTVATPLERSLGRIAGVTDMTSSSSLGNTTIIIQFDLSKDIDGAAREVQSAINAAMSLLPSGMPNNPTYRKANPSDMPIMILTLTSDTYTRGQMYDLASTIVSPKLAQVKGVGQVSIGGSSLPAVRVDVNPDQLSQYGISLDTVRNAINNTNADGPKGSLEFGERHWQVDSNDQLRKASEYAPLIVHYNAETGAAVRLKDVATVTDSVEDVRNAGFSDDLPAVLLIITRQPGANIIEATDAIHEQLPIIQDVLGPQVKLSVMDDRSPSIRSSLEEAELTLIISVVLVILVVYLFLRNGRATLIPSLAVPVSLVGTFAVMYLCGFSLNNLSLMALIIATGFVVDDAIVVVENIARRIEEGDPPIQAAIRGAREVSFTVLSMTLSLVAVFIPLLLMGGITGRLFREFSVTLAAAILVSLVVSLTLTPMLCARLLKPVERGPKKASVERQSNRYFVAFMQRYRASLSWALEHSRLMVMIMLGCIALNLYLFVVVPKGFLPQQDSGRLRGFAVADQSISFQALDKKMAEFRRILSEDPGVENVVGFVGGGKWQSSNTGSFFVTLKDITERDSAETIVNRLRKKLAEVPGANLFLVAGQDVRIGGRQGNAQYDFTLRSDDLTLLREWAPKVEAAMNKVPQIVDVNSDAQDKGVQSRLVIDRDRAASLGVNVAEVDAVLNNSYGQRQVSTIFNPLNQYHVVMEVAQPYQETPEELRQVYVINSEGQRIPLSAFTHIEPSRAPLEVNHQGQFAATTFSFNLAQGAQIGPARDAILAAVEPLHLPMEIQATFEGNAGAVQDTQNDMPWLILLALVSVYIVLGILYESYVHPLTILSTLPSAGVGALLTLMLFRTELSLIALIGVILLIGIVKKNAIMMIDFALDAERTQGLSPKDAILEAAMKRFRPIMMTTLAAILGALPLIFGIGGDAALRRPLGMTIVGGLIGSQLLTLYTTPVVYLYLDRLRHWVNKKRGVRTDGALETPV</sequence>
<dbReference type="SUPFAM" id="SSF82714">
    <property type="entry name" value="Multidrug efflux transporter AcrB TolC docking domain, DN and DC subdomains"/>
    <property type="match status" value="2"/>
</dbReference>
<dbReference type="FunFam" id="3.30.70.1430:FF:000001">
    <property type="entry name" value="Efflux pump membrane transporter"/>
    <property type="match status" value="1"/>
</dbReference>
<keyword evidence="2" id="KW-0813">Transport</keyword>
<dbReference type="Gene3D" id="3.30.70.1320">
    <property type="entry name" value="Multidrug efflux transporter AcrB pore domain like"/>
    <property type="match status" value="1"/>
</dbReference>
<keyword evidence="4" id="KW-0997">Cell inner membrane</keyword>
<feature type="transmembrane region" description="Helical" evidence="8">
    <location>
        <begin position="339"/>
        <end position="356"/>
    </location>
</feature>
<evidence type="ECO:0000256" key="5">
    <source>
        <dbReference type="ARBA" id="ARBA00022692"/>
    </source>
</evidence>
<dbReference type="NCBIfam" id="NF033617">
    <property type="entry name" value="RND_permease_2"/>
    <property type="match status" value="1"/>
</dbReference>
<feature type="transmembrane region" description="Helical" evidence="8">
    <location>
        <begin position="533"/>
        <end position="552"/>
    </location>
</feature>
<dbReference type="GO" id="GO:0042910">
    <property type="term" value="F:xenobiotic transmembrane transporter activity"/>
    <property type="evidence" value="ECO:0007669"/>
    <property type="project" value="TreeGrafter"/>
</dbReference>